<proteinExistence type="predicted"/>
<name>A0ACC0YJ33_9ROSI</name>
<comment type="caution">
    <text evidence="1">The sequence shown here is derived from an EMBL/GenBank/DDBJ whole genome shotgun (WGS) entry which is preliminary data.</text>
</comment>
<dbReference type="Proteomes" id="UP001163603">
    <property type="component" value="Chromosome 6"/>
</dbReference>
<evidence type="ECO:0000313" key="1">
    <source>
        <dbReference type="EMBL" id="KAJ0038309.1"/>
    </source>
</evidence>
<keyword evidence="2" id="KW-1185">Reference proteome</keyword>
<sequence>MRRSHARTRIDSKPDKMDPIKLHIRPTARSTNLFSRTPKNTKSNLLFTLTVALTSAFFTIIPCYYLFFYTPKTANPNSVKYGVVIDGGSTGSRIHVFSYRRESNEFDFELGNMRVNPGLSSYAENPEFAGESLKQLIDFGKGKVPAGLWDETEIRLMATAGLRLLDLKVQEKILRACREVLRASGFMFRDEWATVITGSDEGVYAWVVANYALGSLGGDPLKTTGIIELGGASAQVTFVSNEPMPPEFSRTIKFGNATYNLYSHSFLHFGQNVAFESLKELITSGGFNSAVGSLQKRVHIDPCSPKGYSHDMESWKLSADSSDENNEYLSTLQAGDKCSYKSCYLGSTFMPKLQGTFLATENFFHTSKFFRLRERAFLSDLLIAGEQFCGEDWSKLKNKYPSLDEDLMRYCFSSAYIVALLHDSLGIALDDERIGYGNHVGNIPLDWALGAFILQSTSDLDLIRTESVQGEGGADVNKACGTGSGVGENEAGPSCSAVDDEAGEEEPLIQAGECRICQEEDSVTNLETPCACSGSLKYAHRKCVQHWCNEKGDITCEICHQQYQPNYTAPPPPPRLEDTAIDIGGGWTLSGTPLDLRDPRLLAIAEAERHFLEAEYDEYDASNASGAAFCRSAALILMALLLLRHALTIPDADGEDDMSTFFSLFLLRAAGFLLPCYIMAWAINILQRRRQRQEAAALAATQVAFVLQSGQRRGLQFAIASGSPSVGQPQPQEAV</sequence>
<reference evidence="2" key="1">
    <citation type="journal article" date="2023" name="G3 (Bethesda)">
        <title>Genome assembly and association tests identify interacting loci associated with vigor, precocity, and sex in interspecific pistachio rootstocks.</title>
        <authorList>
            <person name="Palmer W."/>
            <person name="Jacygrad E."/>
            <person name="Sagayaradj S."/>
            <person name="Cavanaugh K."/>
            <person name="Han R."/>
            <person name="Bertier L."/>
            <person name="Beede B."/>
            <person name="Kafkas S."/>
            <person name="Golino D."/>
            <person name="Preece J."/>
            <person name="Michelmore R."/>
        </authorList>
    </citation>
    <scope>NUCLEOTIDE SEQUENCE [LARGE SCALE GENOMIC DNA]</scope>
</reference>
<organism evidence="1 2">
    <name type="scientific">Pistacia integerrima</name>
    <dbReference type="NCBI Taxonomy" id="434235"/>
    <lineage>
        <taxon>Eukaryota</taxon>
        <taxon>Viridiplantae</taxon>
        <taxon>Streptophyta</taxon>
        <taxon>Embryophyta</taxon>
        <taxon>Tracheophyta</taxon>
        <taxon>Spermatophyta</taxon>
        <taxon>Magnoliopsida</taxon>
        <taxon>eudicotyledons</taxon>
        <taxon>Gunneridae</taxon>
        <taxon>Pentapetalae</taxon>
        <taxon>rosids</taxon>
        <taxon>malvids</taxon>
        <taxon>Sapindales</taxon>
        <taxon>Anacardiaceae</taxon>
        <taxon>Pistacia</taxon>
    </lineage>
</organism>
<evidence type="ECO:0000313" key="2">
    <source>
        <dbReference type="Proteomes" id="UP001163603"/>
    </source>
</evidence>
<dbReference type="EMBL" id="CM047741">
    <property type="protein sequence ID" value="KAJ0038309.1"/>
    <property type="molecule type" value="Genomic_DNA"/>
</dbReference>
<protein>
    <submittedName>
        <fullName evidence="1">Uncharacterized protein</fullName>
    </submittedName>
</protein>
<gene>
    <name evidence="1" type="ORF">Pint_22768</name>
</gene>
<accession>A0ACC0YJ33</accession>